<evidence type="ECO:0000256" key="8">
    <source>
        <dbReference type="ARBA" id="ARBA00023136"/>
    </source>
</evidence>
<feature type="transmembrane region" description="Helical" evidence="12">
    <location>
        <begin position="557"/>
        <end position="579"/>
    </location>
</feature>
<feature type="region of interest" description="Disordered" evidence="11">
    <location>
        <begin position="998"/>
        <end position="1018"/>
    </location>
</feature>
<feature type="transmembrane region" description="Helical" evidence="12">
    <location>
        <begin position="1679"/>
        <end position="1698"/>
    </location>
</feature>
<dbReference type="GO" id="GO:0005886">
    <property type="term" value="C:plasma membrane"/>
    <property type="evidence" value="ECO:0007669"/>
    <property type="project" value="UniProtKB-SubCell"/>
</dbReference>
<feature type="transmembrane region" description="Helical" evidence="12">
    <location>
        <begin position="1636"/>
        <end position="1659"/>
    </location>
</feature>
<feature type="transmembrane region" description="Helical" evidence="12">
    <location>
        <begin position="613"/>
        <end position="635"/>
    </location>
</feature>
<feature type="transmembrane region" description="Helical" evidence="12">
    <location>
        <begin position="353"/>
        <end position="375"/>
    </location>
</feature>
<dbReference type="PANTHER" id="PTHR47049:SF7">
    <property type="entry name" value="PIEZO-TYPE MECHANOSENSITIVE ION CHANNEL COMPONENT 2 ISOFORM X1"/>
    <property type="match status" value="1"/>
</dbReference>
<evidence type="ECO:0000313" key="18">
    <source>
        <dbReference type="EMBL" id="CAG03236.1"/>
    </source>
</evidence>
<keyword evidence="8 12" id="KW-0472">Membrane</keyword>
<feature type="domain" description="Piezo transmembrane helical unit" evidence="15">
    <location>
        <begin position="1346"/>
        <end position="1423"/>
    </location>
</feature>
<keyword evidence="4" id="KW-1003">Cell membrane</keyword>
<feature type="transmembrane region" description="Helical" evidence="12">
    <location>
        <begin position="117"/>
        <end position="135"/>
    </location>
</feature>
<feature type="transmembrane region" description="Helical" evidence="12">
    <location>
        <begin position="1849"/>
        <end position="1873"/>
    </location>
</feature>
<evidence type="ECO:0000256" key="11">
    <source>
        <dbReference type="SAM" id="MobiDB-lite"/>
    </source>
</evidence>
<evidence type="ECO:0000259" key="16">
    <source>
        <dbReference type="Pfam" id="PF24871"/>
    </source>
</evidence>
<keyword evidence="3" id="KW-0813">Transport</keyword>
<evidence type="ECO:0000256" key="4">
    <source>
        <dbReference type="ARBA" id="ARBA00022475"/>
    </source>
</evidence>
<evidence type="ECO:0000256" key="2">
    <source>
        <dbReference type="ARBA" id="ARBA00007821"/>
    </source>
</evidence>
<feature type="compositionally biased region" description="Basic and acidic residues" evidence="11">
    <location>
        <begin position="1238"/>
        <end position="1262"/>
    </location>
</feature>
<evidence type="ECO:0000259" key="13">
    <source>
        <dbReference type="Pfam" id="PF12166"/>
    </source>
</evidence>
<keyword evidence="9" id="KW-0407">Ion channel</keyword>
<feature type="compositionally biased region" description="Basic and acidic residues" evidence="11">
    <location>
        <begin position="1537"/>
        <end position="1550"/>
    </location>
</feature>
<proteinExistence type="inferred from homology"/>
<feature type="transmembrane region" description="Helical" evidence="12">
    <location>
        <begin position="147"/>
        <end position="165"/>
    </location>
</feature>
<dbReference type="InterPro" id="IPR031805">
    <property type="entry name" value="Piezo_TM25-28"/>
</dbReference>
<feature type="transmembrane region" description="Helical" evidence="12">
    <location>
        <begin position="585"/>
        <end position="601"/>
    </location>
</feature>
<evidence type="ECO:0000259" key="15">
    <source>
        <dbReference type="Pfam" id="PF23188"/>
    </source>
</evidence>
<reference evidence="18" key="1">
    <citation type="journal article" date="2004" name="Nature">
        <title>Genome duplication in the teleost fish Tetraodon nigroviridis reveals the early vertebrate proto-karyotype.</title>
        <authorList>
            <person name="Jaillon O."/>
            <person name="Aury J.-M."/>
            <person name="Brunet F."/>
            <person name="Petit J.-L."/>
            <person name="Stange-Thomann N."/>
            <person name="Mauceli E."/>
            <person name="Bouneau L."/>
            <person name="Fischer C."/>
            <person name="Ozouf-Costaz C."/>
            <person name="Bernot A."/>
            <person name="Nicaud S."/>
            <person name="Jaffe D."/>
            <person name="Fisher S."/>
            <person name="Lutfalla G."/>
            <person name="Dossat C."/>
            <person name="Segurens B."/>
            <person name="Dasilva C."/>
            <person name="Salanoubat M."/>
            <person name="Levy M."/>
            <person name="Boudet N."/>
            <person name="Castellano S."/>
            <person name="Anthouard V."/>
            <person name="Jubin C."/>
            <person name="Castelli V."/>
            <person name="Katinka M."/>
            <person name="Vacherie B."/>
            <person name="Biemont C."/>
            <person name="Skalli Z."/>
            <person name="Cattolico L."/>
            <person name="Poulain J."/>
            <person name="De Berardinis V."/>
            <person name="Cruaud C."/>
            <person name="Duprat S."/>
            <person name="Brottier P."/>
            <person name="Coutanceau J.-P."/>
            <person name="Gouzy J."/>
            <person name="Parra G."/>
            <person name="Lardier G."/>
            <person name="Chapple C."/>
            <person name="McKernan K.J."/>
            <person name="McEwan P."/>
            <person name="Bosak S."/>
            <person name="Kellis M."/>
            <person name="Volff J.-N."/>
            <person name="Guigo R."/>
            <person name="Zody M.C."/>
            <person name="Mesirov J."/>
            <person name="Lindblad-Toh K."/>
            <person name="Birren B."/>
            <person name="Nusbaum C."/>
            <person name="Kahn D."/>
            <person name="Robinson-Rechavi M."/>
            <person name="Laudet V."/>
            <person name="Schachter V."/>
            <person name="Quetier F."/>
            <person name="Saurin W."/>
            <person name="Scarpelli C."/>
            <person name="Wincker P."/>
            <person name="Lander E.S."/>
            <person name="Weissenbach J."/>
            <person name="Roest Crollius H."/>
        </authorList>
    </citation>
    <scope>NUCLEOTIDE SEQUENCE [LARGE SCALE GENOMIC DNA]</scope>
</reference>
<feature type="transmembrane region" description="Helical" evidence="12">
    <location>
        <begin position="732"/>
        <end position="751"/>
    </location>
</feature>
<feature type="region of interest" description="Disordered" evidence="11">
    <location>
        <begin position="1143"/>
        <end position="1163"/>
    </location>
</feature>
<dbReference type="Pfam" id="PF23188">
    <property type="entry name" value="THU_Piezo1"/>
    <property type="match status" value="1"/>
</dbReference>
<dbReference type="InterPro" id="IPR031334">
    <property type="entry name" value="Piezo_cap_dom"/>
</dbReference>
<feature type="domain" description="Piezo non-specific cation channel cap" evidence="13">
    <location>
        <begin position="1909"/>
        <end position="2154"/>
    </location>
</feature>
<evidence type="ECO:0000259" key="17">
    <source>
        <dbReference type="Pfam" id="PF24874"/>
    </source>
</evidence>
<feature type="domain" description="Piezo THU9 and anchor" evidence="17">
    <location>
        <begin position="1635"/>
        <end position="1871"/>
    </location>
</feature>
<feature type="transmembrane region" description="Helical" evidence="12">
    <location>
        <begin position="1737"/>
        <end position="1755"/>
    </location>
</feature>
<feature type="transmembrane region" description="Helical" evidence="12">
    <location>
        <begin position="1352"/>
        <end position="1379"/>
    </location>
</feature>
<keyword evidence="6 12" id="KW-1133">Transmembrane helix</keyword>
<keyword evidence="5 12" id="KW-0812">Transmembrane</keyword>
<organism evidence="18">
    <name type="scientific">Tetraodon nigroviridis</name>
    <name type="common">Spotted green pufferfish</name>
    <name type="synonym">Chelonodon nigroviridis</name>
    <dbReference type="NCBI Taxonomy" id="99883"/>
    <lineage>
        <taxon>Eukaryota</taxon>
        <taxon>Metazoa</taxon>
        <taxon>Chordata</taxon>
        <taxon>Craniata</taxon>
        <taxon>Vertebrata</taxon>
        <taxon>Euteleostomi</taxon>
        <taxon>Actinopterygii</taxon>
        <taxon>Neopterygii</taxon>
        <taxon>Teleostei</taxon>
        <taxon>Neoteleostei</taxon>
        <taxon>Acanthomorphata</taxon>
        <taxon>Eupercaria</taxon>
        <taxon>Tetraodontiformes</taxon>
        <taxon>Tetradontoidea</taxon>
        <taxon>Tetraodontidae</taxon>
        <taxon>Tetraodon</taxon>
    </lineage>
</organism>
<evidence type="ECO:0000259" key="14">
    <source>
        <dbReference type="Pfam" id="PF15917"/>
    </source>
</evidence>
<feature type="transmembrane region" description="Helical" evidence="12">
    <location>
        <begin position="198"/>
        <end position="219"/>
    </location>
</feature>
<evidence type="ECO:0000256" key="5">
    <source>
        <dbReference type="ARBA" id="ARBA00022692"/>
    </source>
</evidence>
<evidence type="ECO:0000256" key="7">
    <source>
        <dbReference type="ARBA" id="ARBA00023065"/>
    </source>
</evidence>
<dbReference type="KEGG" id="tng:GSTEN00022569G001"/>
<feature type="transmembrane region" description="Helical" evidence="12">
    <location>
        <begin position="1707"/>
        <end position="1725"/>
    </location>
</feature>
<dbReference type="OrthoDB" id="303066at2759"/>
<comment type="similarity">
    <text evidence="2">Belongs to the PIEZO (TC 1.A.75) family.</text>
</comment>
<feature type="compositionally biased region" description="Basic residues" evidence="11">
    <location>
        <begin position="1426"/>
        <end position="1444"/>
    </location>
</feature>
<feature type="compositionally biased region" description="Basic and acidic residues" evidence="11">
    <location>
        <begin position="1007"/>
        <end position="1017"/>
    </location>
</feature>
<evidence type="ECO:0000256" key="9">
    <source>
        <dbReference type="ARBA" id="ARBA00023303"/>
    </source>
</evidence>
<dbReference type="InterPro" id="IPR056770">
    <property type="entry name" value="Piezo_THU9_anchor"/>
</dbReference>
<feature type="non-terminal residue" evidence="18">
    <location>
        <position position="2154"/>
    </location>
</feature>
<dbReference type="Pfam" id="PF24874">
    <property type="entry name" value="Piezo_THU9_anchor"/>
    <property type="match status" value="1"/>
</dbReference>
<comment type="caution">
    <text evidence="18">The sequence shown here is derived from an EMBL/GenBank/DDBJ whole genome shotgun (WGS) entry which is preliminary data.</text>
</comment>
<feature type="transmembrane region" description="Helical" evidence="12">
    <location>
        <begin position="757"/>
        <end position="780"/>
    </location>
</feature>
<reference evidence="18" key="2">
    <citation type="submission" date="2004-02" db="EMBL/GenBank/DDBJ databases">
        <authorList>
            <consortium name="Genoscope"/>
            <consortium name="Whitehead Institute Centre for Genome Research"/>
        </authorList>
    </citation>
    <scope>NUCLEOTIDE SEQUENCE</scope>
</reference>
<dbReference type="GO" id="GO:0008381">
    <property type="term" value="F:mechanosensitive monoatomic ion channel activity"/>
    <property type="evidence" value="ECO:0007669"/>
    <property type="project" value="InterPro"/>
</dbReference>
<dbReference type="InterPro" id="IPR027272">
    <property type="entry name" value="Piezo"/>
</dbReference>
<dbReference type="Pfam" id="PF15917">
    <property type="entry name" value="Piezo_TM25-28"/>
    <property type="match status" value="1"/>
</dbReference>
<feature type="transmembrane region" description="Helical" evidence="12">
    <location>
        <begin position="93"/>
        <end position="111"/>
    </location>
</feature>
<accession>Q4S7Z6</accession>
<feature type="domain" description="Piezo TM1-24" evidence="16">
    <location>
        <begin position="1"/>
        <end position="224"/>
    </location>
</feature>
<feature type="region of interest" description="Disordered" evidence="11">
    <location>
        <begin position="1426"/>
        <end position="1481"/>
    </location>
</feature>
<feature type="transmembrane region" description="Helical" evidence="12">
    <location>
        <begin position="381"/>
        <end position="403"/>
    </location>
</feature>
<feature type="non-terminal residue" evidence="18">
    <location>
        <position position="1"/>
    </location>
</feature>
<gene>
    <name evidence="18" type="ORF">GSTENG00022569001</name>
</gene>
<feature type="compositionally biased region" description="Low complexity" evidence="11">
    <location>
        <begin position="1446"/>
        <end position="1455"/>
    </location>
</feature>
<feature type="domain" description="Piezo TM25-28" evidence="14">
    <location>
        <begin position="710"/>
        <end position="1042"/>
    </location>
</feature>
<evidence type="ECO:0000256" key="10">
    <source>
        <dbReference type="SAM" id="Coils"/>
    </source>
</evidence>
<keyword evidence="10" id="KW-0175">Coiled coil</keyword>
<dbReference type="Pfam" id="PF24871">
    <property type="entry name" value="Piezo_TM1-24"/>
    <property type="match status" value="1"/>
</dbReference>
<feature type="transmembrane region" description="Helical" evidence="12">
    <location>
        <begin position="1391"/>
        <end position="1417"/>
    </location>
</feature>
<dbReference type="InterPro" id="IPR056768">
    <property type="entry name" value="THU_Piezo"/>
</dbReference>
<feature type="region of interest" description="Disordered" evidence="11">
    <location>
        <begin position="1524"/>
        <end position="1555"/>
    </location>
</feature>
<comment type="subcellular location">
    <subcellularLocation>
        <location evidence="1">Cell membrane</location>
        <topology evidence="1">Multi-pass membrane protein</topology>
    </subcellularLocation>
</comment>
<dbReference type="PANTHER" id="PTHR47049">
    <property type="entry name" value="PIEZO-TYPE MECHANOSENSITIVE ION CHANNEL HOMOLOG"/>
    <property type="match status" value="1"/>
</dbReference>
<feature type="region of interest" description="Disordered" evidence="11">
    <location>
        <begin position="1208"/>
        <end position="1300"/>
    </location>
</feature>
<dbReference type="InterPro" id="IPR056769">
    <property type="entry name" value="Piezo_TM1-24"/>
</dbReference>
<keyword evidence="7" id="KW-0406">Ion transport</keyword>
<evidence type="ECO:0000256" key="12">
    <source>
        <dbReference type="SAM" id="Phobius"/>
    </source>
</evidence>
<feature type="compositionally biased region" description="Pro residues" evidence="11">
    <location>
        <begin position="1152"/>
        <end position="1161"/>
    </location>
</feature>
<protein>
    <submittedName>
        <fullName evidence="18">(spotted green pufferfish) hypothetical protein</fullName>
    </submittedName>
</protein>
<dbReference type="Pfam" id="PF12166">
    <property type="entry name" value="Piezo_cap"/>
    <property type="match status" value="1"/>
</dbReference>
<feature type="transmembrane region" description="Helical" evidence="12">
    <location>
        <begin position="792"/>
        <end position="816"/>
    </location>
</feature>
<name>Q4S7Z6_TETNG</name>
<sequence>QVFYSFSFWLMFRQQLKERKEAQSLKAASLDEVTVAPRNILLIYLSNRCVTRLHYMLEYYSNTPLPLLILSFAAEENQPSPLVAMLISGVKGLLVKYWILFCCSMFFVISFSGKVVVYKILYIVLFLFCIVLYQTRYDVWRRLLKTFWAVVVGYSMVVLIAIYMYQFRSVSALFRQIMGMSEEGLRDLGLERYDTVELFARILLPAAFLLACILQLHYFNSDFLTLTDLDNVPMRQASREEELRGSVGVISDMLKENIGKFREKLVKEQMETGKSRETLNSIGLQSSSVKEVDDLEDRTGEASVPGAGEDKWMVIVDRASLLLVQALSGLNKVQEQCWRLLELHSIKIVSSGIIWVSLQEVSLMNLVFLVLWVFALPFPRLRLAASSISAVWACIMVVCKMFYQLKVIKPLDYSSNCTAVSSHGGLYSGVLHPPIFLSDHHLASVAQSLVPSNSSGLDGMAAPGEVRVGLRNSSAIYSELVDPVHWWGALRKCEGSILPCLQNHLMVLGLLVFEATVHRHQRYFRLHNNLKPPPFSIIFQGITRQHLDQGILPCIKYFINFLFYKFGLEISLIVAVNVIGQRMDFYALLHSCALMAVLSRRRRKAIGEVWPKYCCFTAGLMVLQYVLCIGIPPAFCVDYPWRVAAQPLTSNVIKWFYLPDFAKRPNPTFIFYDHLLLLCSSLQWQVFEEENRAAVRLLAGDNVEISRSLDPWSCNQFIPVNNFLHCRCYLDMVKVFVFSYFFWLVLCLIFITGTTRISIFCLGYLVACFYFMLFGGSVLMQPVRYILRLWDWLIGYTCFVITMKNLLSLGSCAYLGSLMKNSCWLIQAFSMFCTIKGYDVPDPDEDCELPEGEAGIVWDAICFTVLLAQRRVFLSYYFLYVVSDLKSAKILASRGAELFEAKVKKLVAARLELEQKSVETLKKQMEKIKLKQKSQPLAVDTPAPPVSQEQVTLGNKLESISFFPLFGGSFLDAGKWWKPWVSQPGVENNCGYHLFESDHEEEEEEATEKKEEDEPTKKKSAFHLAYNAWVTSSKKALKDLNKEEKEIKKKEKKRTKRELQKQQENILQRVISTLKFIWAFLLVLVDDLTEGLNSLCKDNLDISKVLRFERTLLSQQQKKGKEVSQESVKQFYETWISRQNTLSSLDDQDGSLPPPLSPPPAASSRYAYAKLKNQASKVSWGSSFSSCMTEETLICSRQPTQEELDELPVAPAAPADPARRRLVRTTNIDLTPGETEDVSPREEAEGRENGEAEEAELSRESWYEEEEEAAGCPEQGEPCFTESDGEESLNLPDSPRPLSQETRNLTASELLLNNMFDSDEISESDKFFVTLPRPLKLAFALYHTMVSKSEMLCYFVIILNHIVSASFLTLILPILIFLWAMLSVPRPSKRFWMTAIIYTELTVVVKYFFPVWFLLCVPRRQRRSALRPAQHHRGGEKRRLRPLRPHPAARSLLPPVHSQSRKLPPRPPSSADERRASSPTNSAAFLKTHTCGGGLEIDEHELIHLFWHLCFLFWRGKTQKAAQEEQKTAKVQGSADQEAKDQAADQREDVTGQSRHHRSVSLFGFDDIETGSCTNQIFQCLTLKQTTGYSHPACLYSCKDGLTCCLLSSSALHIYLPIRQFFYDIIHPEYSPVCDVYAIMFLIDVVNFIVTIYGYWAFGKYSAAADITESLSEDQVPEAFLVMLLIQFGTMIVDRALYLKKSLLGKCVFQVVLVFGIHFWMFFILPGVTERRFNRNPVAQLWYFVKCIYFGLSAYQIKCGYPNRILGNFLTKNYNYINLFLFQGFRLVPFLTELRAVMDWVWTDTTLSLSNWICVEDIYANIFILKCWRESEKKYPHPPGQKKKKVVKYGMGGFLIFALISIIWFPLLFMSLVQSAAGVINQPVEVSIQLSIAGYEPLFSMSAQEHNLVPFREHEFNRLTKIYATHPSAMQFIMNYLTEDIMVAKIKSDASLLWSISPASRESMILELSNSPHIYMTLHWTLLRNASISMNAETTGEHTVKFEDKALIEGIVQMLKGNSSKPVMIHSLLPKFIRGPKGPESKMATRLKVEHTEREELAFFRPMSIKLQQILGESKADSDQWWMVEECSPGLPSASPKCHNIEMVIFSDKVSPSSLGFLAGHGIVGLYMSVVPGIAKFVREFFNGISRSIMFEEL</sequence>
<evidence type="ECO:0000256" key="3">
    <source>
        <dbReference type="ARBA" id="ARBA00022448"/>
    </source>
</evidence>
<evidence type="ECO:0000256" key="6">
    <source>
        <dbReference type="ARBA" id="ARBA00022989"/>
    </source>
</evidence>
<evidence type="ECO:0000256" key="1">
    <source>
        <dbReference type="ARBA" id="ARBA00004651"/>
    </source>
</evidence>
<dbReference type="EMBL" id="CAAE01014710">
    <property type="protein sequence ID" value="CAG03236.1"/>
    <property type="molecule type" value="Genomic_DNA"/>
</dbReference>
<feature type="coiled-coil region" evidence="10">
    <location>
        <begin position="896"/>
        <end position="931"/>
    </location>
</feature>